<dbReference type="Proteomes" id="UP000070444">
    <property type="component" value="Unassembled WGS sequence"/>
</dbReference>
<dbReference type="EMBL" id="KQ964505">
    <property type="protein sequence ID" value="KXN70337.1"/>
    <property type="molecule type" value="Genomic_DNA"/>
</dbReference>
<accession>A0A137P5R1</accession>
<proteinExistence type="inferred from homology"/>
<comment type="subcellular location">
    <subcellularLocation>
        <location evidence="1">Membrane</location>
        <topology evidence="1">Multi-pass membrane protein</topology>
    </subcellularLocation>
</comment>
<organism evidence="9 10">
    <name type="scientific">Conidiobolus coronatus (strain ATCC 28846 / CBS 209.66 / NRRL 28638)</name>
    <name type="common">Delacroixia coronata</name>
    <dbReference type="NCBI Taxonomy" id="796925"/>
    <lineage>
        <taxon>Eukaryota</taxon>
        <taxon>Fungi</taxon>
        <taxon>Fungi incertae sedis</taxon>
        <taxon>Zoopagomycota</taxon>
        <taxon>Entomophthoromycotina</taxon>
        <taxon>Entomophthoromycetes</taxon>
        <taxon>Entomophthorales</taxon>
        <taxon>Ancylistaceae</taxon>
        <taxon>Conidiobolus</taxon>
    </lineage>
</organism>
<evidence type="ECO:0000313" key="10">
    <source>
        <dbReference type="Proteomes" id="UP000070444"/>
    </source>
</evidence>
<evidence type="ECO:0000313" key="9">
    <source>
        <dbReference type="EMBL" id="KXN70337.1"/>
    </source>
</evidence>
<sequence>MGFSFIEYFEDFDNSPRSNGIAITLGVVMMSFGLLLTFMGKRIFRVLLAIQAFFIFAIITLVIIMFNVSWFDLTTGKFVGICFGCAAVGILGAVAAYFLYKVGIFIMGFFSGGYIGTFIMKSAHVDKTWAIILVACIFGVIIGTIFVWLSHIMIVIGTSFNGSNYFILGVDQIANKGFTDFVSFVNGDDEPIVFTGSLWGMIAGFVLVAIVGCIFQFIFHKNRTEERRQRKADKEAYTEANTEEKA</sequence>
<evidence type="ECO:0000256" key="3">
    <source>
        <dbReference type="ARBA" id="ARBA00022692"/>
    </source>
</evidence>
<reference evidence="9 10" key="1">
    <citation type="journal article" date="2015" name="Genome Biol. Evol.">
        <title>Phylogenomic analyses indicate that early fungi evolved digesting cell walls of algal ancestors of land plants.</title>
        <authorList>
            <person name="Chang Y."/>
            <person name="Wang S."/>
            <person name="Sekimoto S."/>
            <person name="Aerts A.L."/>
            <person name="Choi C."/>
            <person name="Clum A."/>
            <person name="LaButti K.M."/>
            <person name="Lindquist E.A."/>
            <person name="Yee Ngan C."/>
            <person name="Ohm R.A."/>
            <person name="Salamov A.A."/>
            <person name="Grigoriev I.V."/>
            <person name="Spatafora J.W."/>
            <person name="Berbee M.L."/>
        </authorList>
    </citation>
    <scope>NUCLEOTIDE SEQUENCE [LARGE SCALE GENOMIC DNA]</scope>
    <source>
        <strain evidence="9 10">NRRL 28638</strain>
    </source>
</reference>
<dbReference type="Pfam" id="PF13886">
    <property type="entry name" value="TM7S3_TM198"/>
    <property type="match status" value="1"/>
</dbReference>
<name>A0A137P5R1_CONC2</name>
<evidence type="ECO:0000256" key="5">
    <source>
        <dbReference type="ARBA" id="ARBA00023136"/>
    </source>
</evidence>
<dbReference type="OMA" id="MYTAQEI"/>
<comment type="similarity">
    <text evidence="2">Belongs to the TMEM198 family.</text>
</comment>
<evidence type="ECO:0000256" key="6">
    <source>
        <dbReference type="ARBA" id="ARBA00049737"/>
    </source>
</evidence>
<feature type="transmembrane region" description="Helical" evidence="7">
    <location>
        <begin position="20"/>
        <end position="39"/>
    </location>
</feature>
<protein>
    <recommendedName>
        <fullName evidence="6">Transmembrane protein 198</fullName>
    </recommendedName>
</protein>
<feature type="transmembrane region" description="Helical" evidence="7">
    <location>
        <begin position="46"/>
        <end position="66"/>
    </location>
</feature>
<dbReference type="STRING" id="796925.A0A137P5R1"/>
<dbReference type="PANTHER" id="PTHR31247:SF5">
    <property type="entry name" value="DUF4203 DOMAIN-CONTAINING PROTEIN"/>
    <property type="match status" value="1"/>
</dbReference>
<feature type="transmembrane region" description="Helical" evidence="7">
    <location>
        <begin position="198"/>
        <end position="219"/>
    </location>
</feature>
<evidence type="ECO:0000259" key="8">
    <source>
        <dbReference type="Pfam" id="PF13886"/>
    </source>
</evidence>
<evidence type="ECO:0000256" key="1">
    <source>
        <dbReference type="ARBA" id="ARBA00004141"/>
    </source>
</evidence>
<evidence type="ECO:0000256" key="2">
    <source>
        <dbReference type="ARBA" id="ARBA00006244"/>
    </source>
</evidence>
<feature type="transmembrane region" description="Helical" evidence="7">
    <location>
        <begin position="129"/>
        <end position="156"/>
    </location>
</feature>
<dbReference type="OrthoDB" id="102260at2759"/>
<dbReference type="GO" id="GO:0005886">
    <property type="term" value="C:plasma membrane"/>
    <property type="evidence" value="ECO:0007669"/>
    <property type="project" value="TreeGrafter"/>
</dbReference>
<feature type="transmembrane region" description="Helical" evidence="7">
    <location>
        <begin position="78"/>
        <end position="100"/>
    </location>
</feature>
<dbReference type="PANTHER" id="PTHR31247">
    <property type="entry name" value="TRANSMEMBRANE PROTEIN 198 FAMILY MEMBER"/>
    <property type="match status" value="1"/>
</dbReference>
<dbReference type="InterPro" id="IPR040236">
    <property type="entry name" value="TMEM198"/>
</dbReference>
<keyword evidence="4 7" id="KW-1133">Transmembrane helix</keyword>
<gene>
    <name evidence="9" type="ORF">CONCODRAFT_161328</name>
</gene>
<dbReference type="InterPro" id="IPR025256">
    <property type="entry name" value="TM7S3/TM198-like_dom"/>
</dbReference>
<keyword evidence="5 7" id="KW-0472">Membrane</keyword>
<keyword evidence="3 7" id="KW-0812">Transmembrane</keyword>
<evidence type="ECO:0000256" key="7">
    <source>
        <dbReference type="SAM" id="Phobius"/>
    </source>
</evidence>
<evidence type="ECO:0000256" key="4">
    <source>
        <dbReference type="ARBA" id="ARBA00022989"/>
    </source>
</evidence>
<keyword evidence="10" id="KW-1185">Reference proteome</keyword>
<dbReference type="AlphaFoldDB" id="A0A137P5R1"/>
<feature type="domain" description="TM7S3/TM198-like" evidence="8">
    <location>
        <begin position="26"/>
        <end position="217"/>
    </location>
</feature>